<evidence type="ECO:0000313" key="8">
    <source>
        <dbReference type="Proteomes" id="UP000479190"/>
    </source>
</evidence>
<feature type="compositionally biased region" description="Basic and acidic residues" evidence="5">
    <location>
        <begin position="452"/>
        <end position="464"/>
    </location>
</feature>
<dbReference type="InterPro" id="IPR046349">
    <property type="entry name" value="C1-like_sf"/>
</dbReference>
<keyword evidence="4" id="KW-0067">ATP-binding</keyword>
<sequence>MFRLYDTDGNGVLDTNILQDMMIEIDYDADGTVSLEEWKRGGLTTIPLLVLLGLDSNVKEDGNHLWRLKHFSKPAYCNLCLNMLVGLGKKGLCCVCEYRSITASYAKLRALQIYGARAMRAAGTGLVHRHLRQEQKDVADDGSSLGRGQLSRQVLQVQKDHQELQRHHRPALPMVPIDGENLQYYMPISNIIYNIYVVRTAAQQVRVASASGMQPGRSRGAHTAAHGHLSGRAGPSEIALEGQQARQQTRPGHVLGWLPLHGPADDSAAGHVLSNNADAQHGAAPRLHQSQVGWPPGRAYAAQIPVHSQSAPGAQSRHRRTHAGLADVQGRRQLQSHMLRGRRHRRLGSRDHGSRSVRASTGRGRDTARHGQRPRQMPALGRRLRGRVDLQDPQENREGHAGDDGPMADRADRQQLERGEAAQRGQHTLQHHQQLLLRRGGRRHLRQVPSRARKESGKVQQPHEEQALVLRVRDRRTIRGQLQESTRGSRNYHIGDNLIEVIGLENCLHMGQVKTGLRASGRRLAQCSSVQIKTSKRFPMQIDGEPWEQGPCTGSQARAVEGDIKEQLKIFIGHLEITIQPAVTETHHQIEQIITDMQESAKEDLKKIRDKREAGLFTWVHANVVLEIGHVLEQGVVGEIQRDRQAVHGLRCEYGAADDGTVRRLAELGGCHQTRAECRQLVLCPLIQR</sequence>
<dbReference type="SUPFAM" id="SSF47473">
    <property type="entry name" value="EF-hand"/>
    <property type="match status" value="1"/>
</dbReference>
<dbReference type="Proteomes" id="UP000479190">
    <property type="component" value="Unassembled WGS sequence"/>
</dbReference>
<dbReference type="InterPro" id="IPR011992">
    <property type="entry name" value="EF-hand-dom_pair"/>
</dbReference>
<evidence type="ECO:0000256" key="3">
    <source>
        <dbReference type="ARBA" id="ARBA00022777"/>
    </source>
</evidence>
<name>A0A6H5I8A2_9HYME</name>
<dbReference type="SMART" id="SM00045">
    <property type="entry name" value="DAGKa"/>
    <property type="match status" value="1"/>
</dbReference>
<dbReference type="EMBL" id="CADCXV010000734">
    <property type="protein sequence ID" value="CAB0034183.1"/>
    <property type="molecule type" value="Genomic_DNA"/>
</dbReference>
<feature type="domain" description="EF-hand" evidence="6">
    <location>
        <begin position="1"/>
        <end position="28"/>
    </location>
</feature>
<dbReference type="InterPro" id="IPR002048">
    <property type="entry name" value="EF_hand_dom"/>
</dbReference>
<evidence type="ECO:0000259" key="6">
    <source>
        <dbReference type="PROSITE" id="PS50222"/>
    </source>
</evidence>
<reference evidence="7 8" key="1">
    <citation type="submission" date="2020-02" db="EMBL/GenBank/DDBJ databases">
        <authorList>
            <person name="Ferguson B K."/>
        </authorList>
    </citation>
    <scope>NUCLEOTIDE SEQUENCE [LARGE SCALE GENOMIC DNA]</scope>
</reference>
<keyword evidence="8" id="KW-1185">Reference proteome</keyword>
<keyword evidence="2" id="KW-0547">Nucleotide-binding</keyword>
<feature type="region of interest" description="Disordered" evidence="5">
    <location>
        <begin position="311"/>
        <end position="464"/>
    </location>
</feature>
<dbReference type="GO" id="GO:0004143">
    <property type="term" value="F:ATP-dependent diacylglycerol kinase activity"/>
    <property type="evidence" value="ECO:0007669"/>
    <property type="project" value="InterPro"/>
</dbReference>
<dbReference type="SUPFAM" id="SSF111331">
    <property type="entry name" value="NAD kinase/diacylglycerol kinase-like"/>
    <property type="match status" value="1"/>
</dbReference>
<gene>
    <name evidence="7" type="ORF">TBRA_LOCUS6081</name>
</gene>
<protein>
    <recommendedName>
        <fullName evidence="6">EF-hand domain-containing protein</fullName>
    </recommendedName>
</protein>
<dbReference type="Gene3D" id="2.60.200.40">
    <property type="match status" value="1"/>
</dbReference>
<keyword evidence="1" id="KW-0808">Transferase</keyword>
<dbReference type="Gene3D" id="3.30.60.20">
    <property type="match status" value="1"/>
</dbReference>
<dbReference type="SUPFAM" id="SSF57889">
    <property type="entry name" value="Cysteine-rich domain"/>
    <property type="match status" value="1"/>
</dbReference>
<feature type="region of interest" description="Disordered" evidence="5">
    <location>
        <begin position="212"/>
        <end position="234"/>
    </location>
</feature>
<dbReference type="CDD" id="cd00051">
    <property type="entry name" value="EFh"/>
    <property type="match status" value="1"/>
</dbReference>
<dbReference type="Gene3D" id="1.10.238.10">
    <property type="entry name" value="EF-hand"/>
    <property type="match status" value="1"/>
</dbReference>
<dbReference type="GO" id="GO:0005524">
    <property type="term" value="F:ATP binding"/>
    <property type="evidence" value="ECO:0007669"/>
    <property type="project" value="UniProtKB-KW"/>
</dbReference>
<keyword evidence="3" id="KW-0418">Kinase</keyword>
<dbReference type="AlphaFoldDB" id="A0A6H5I8A2"/>
<dbReference type="PANTHER" id="PTHR11255">
    <property type="entry name" value="DIACYLGLYCEROL KINASE"/>
    <property type="match status" value="1"/>
</dbReference>
<dbReference type="InterPro" id="IPR016064">
    <property type="entry name" value="NAD/diacylglycerol_kinase_sf"/>
</dbReference>
<evidence type="ECO:0000256" key="1">
    <source>
        <dbReference type="ARBA" id="ARBA00022679"/>
    </source>
</evidence>
<dbReference type="GO" id="GO:0007200">
    <property type="term" value="P:phospholipase C-activating G protein-coupled receptor signaling pathway"/>
    <property type="evidence" value="ECO:0007669"/>
    <property type="project" value="InterPro"/>
</dbReference>
<evidence type="ECO:0000256" key="5">
    <source>
        <dbReference type="SAM" id="MobiDB-lite"/>
    </source>
</evidence>
<evidence type="ECO:0000256" key="2">
    <source>
        <dbReference type="ARBA" id="ARBA00022741"/>
    </source>
</evidence>
<dbReference type="Pfam" id="PF00609">
    <property type="entry name" value="DAGK_acc"/>
    <property type="match status" value="1"/>
</dbReference>
<evidence type="ECO:0000256" key="4">
    <source>
        <dbReference type="ARBA" id="ARBA00022840"/>
    </source>
</evidence>
<organism evidence="7 8">
    <name type="scientific">Trichogramma brassicae</name>
    <dbReference type="NCBI Taxonomy" id="86971"/>
    <lineage>
        <taxon>Eukaryota</taxon>
        <taxon>Metazoa</taxon>
        <taxon>Ecdysozoa</taxon>
        <taxon>Arthropoda</taxon>
        <taxon>Hexapoda</taxon>
        <taxon>Insecta</taxon>
        <taxon>Pterygota</taxon>
        <taxon>Neoptera</taxon>
        <taxon>Endopterygota</taxon>
        <taxon>Hymenoptera</taxon>
        <taxon>Apocrita</taxon>
        <taxon>Proctotrupomorpha</taxon>
        <taxon>Chalcidoidea</taxon>
        <taxon>Trichogrammatidae</taxon>
        <taxon>Trichogramma</taxon>
    </lineage>
</organism>
<dbReference type="OrthoDB" id="242257at2759"/>
<dbReference type="PANTHER" id="PTHR11255:SF48">
    <property type="entry name" value="DIACYLGLYCEROL KINASE 1"/>
    <property type="match status" value="1"/>
</dbReference>
<accession>A0A6H5I8A2</accession>
<evidence type="ECO:0000313" key="7">
    <source>
        <dbReference type="EMBL" id="CAB0034183.1"/>
    </source>
</evidence>
<proteinExistence type="predicted"/>
<dbReference type="PROSITE" id="PS50222">
    <property type="entry name" value="EF_HAND_2"/>
    <property type="match status" value="1"/>
</dbReference>
<feature type="compositionally biased region" description="Basic and acidic residues" evidence="5">
    <location>
        <begin position="386"/>
        <end position="421"/>
    </location>
</feature>
<feature type="compositionally biased region" description="Low complexity" evidence="5">
    <location>
        <begin position="423"/>
        <end position="438"/>
    </location>
</feature>
<dbReference type="InterPro" id="IPR000756">
    <property type="entry name" value="Diacylglycerol_kin_accessory"/>
</dbReference>
<dbReference type="GO" id="GO:0005886">
    <property type="term" value="C:plasma membrane"/>
    <property type="evidence" value="ECO:0007669"/>
    <property type="project" value="TreeGrafter"/>
</dbReference>
<dbReference type="InterPro" id="IPR037607">
    <property type="entry name" value="DGK"/>
</dbReference>
<dbReference type="Pfam" id="PF13202">
    <property type="entry name" value="EF-hand_5"/>
    <property type="match status" value="1"/>
</dbReference>
<dbReference type="GO" id="GO:0005509">
    <property type="term" value="F:calcium ion binding"/>
    <property type="evidence" value="ECO:0007669"/>
    <property type="project" value="InterPro"/>
</dbReference>